<dbReference type="InterPro" id="IPR011010">
    <property type="entry name" value="DNA_brk_join_enz"/>
</dbReference>
<dbReference type="GO" id="GO:0015074">
    <property type="term" value="P:DNA integration"/>
    <property type="evidence" value="ECO:0007669"/>
    <property type="project" value="UniProtKB-KW"/>
</dbReference>
<evidence type="ECO:0000256" key="5">
    <source>
        <dbReference type="ARBA" id="ARBA00023172"/>
    </source>
</evidence>
<keyword evidence="3" id="KW-0229">DNA integration</keyword>
<dbReference type="InterPro" id="IPR044068">
    <property type="entry name" value="CB"/>
</dbReference>
<gene>
    <name evidence="11" type="ORF">BY453_1242</name>
    <name evidence="12" type="ORF">C7954_1711</name>
    <name evidence="9" type="ORF">SAMN04488598_10617</name>
    <name evidence="10" type="ORF">SAMN04515652_10786</name>
</gene>
<evidence type="ECO:0000313" key="12">
    <source>
        <dbReference type="EMBL" id="TDX35045.1"/>
    </source>
</evidence>
<dbReference type="PROSITE" id="PS51898">
    <property type="entry name" value="TYR_RECOMBINASE"/>
    <property type="match status" value="1"/>
</dbReference>
<keyword evidence="5" id="KW-0233">DNA recombination</keyword>
<reference evidence="11 16" key="2">
    <citation type="submission" date="2019-03" db="EMBL/GenBank/DDBJ databases">
        <title>Deep subsurface shale carbon reservoir microbial communities from Ohio and West Virginia, USA.</title>
        <authorList>
            <person name="Wrighton K."/>
        </authorList>
    </citation>
    <scope>NUCLEOTIDE SEQUENCE [LARGE SCALE GENOMIC DNA]</scope>
    <source>
        <strain evidence="11 16">UTICA-S4D12</strain>
    </source>
</reference>
<sequence length="339" mass="39875">MKNDFPHYLTIFLSQYLPGQKNLSTNTIASYRDTFKLFLIFCEKEKRIYPEKLSIQKITKKLVLEFLNWLEQERKNSISTRNQRLAVLHSFFHYVQKEYPENLYEIQKILSIPSKKKIKPMISYLTGNEMELLLKQPDLSNEKGYRDLLLMAILYDTAARVQELVEIKLKDIRLSDPAVITLHGKGDKVRQIPIMGRTKHFLKKYIESRKLNPGIGESENFLFVNQKQQKLSRWGISYIINKYVEMASQNTNFTIGFPVTPHVFRHSKAMHLLQSGVHLIYIRDFLGHSDCSTTEIYARANSEMKRKAIENAYQDLVPEEFPRWEKDSNLMQWLNSICS</sequence>
<dbReference type="Proteomes" id="UP000198612">
    <property type="component" value="Unassembled WGS sequence"/>
</dbReference>
<keyword evidence="4 6" id="KW-0238">DNA-binding</keyword>
<comment type="similarity">
    <text evidence="2">Belongs to the 'phage' integrase family.</text>
</comment>
<dbReference type="InterPro" id="IPR010998">
    <property type="entry name" value="Integrase_recombinase_N"/>
</dbReference>
<dbReference type="Proteomes" id="UP000295472">
    <property type="component" value="Unassembled WGS sequence"/>
</dbReference>
<accession>A0A4V3GV88</accession>
<dbReference type="InterPro" id="IPR050090">
    <property type="entry name" value="Tyrosine_recombinase_XerCD"/>
</dbReference>
<reference evidence="12 15" key="3">
    <citation type="submission" date="2019-03" db="EMBL/GenBank/DDBJ databases">
        <title>Subsurface microbial communities from deep shales in Ohio and West Virginia, USA.</title>
        <authorList>
            <person name="Wrighton K."/>
        </authorList>
    </citation>
    <scope>NUCLEOTIDE SEQUENCE [LARGE SCALE GENOMIC DNA]</scope>
    <source>
        <strain evidence="12 15">DSMZ 11287</strain>
    </source>
</reference>
<evidence type="ECO:0000313" key="15">
    <source>
        <dbReference type="Proteomes" id="UP000295472"/>
    </source>
</evidence>
<dbReference type="RefSeq" id="WP_089719629.1">
    <property type="nucleotide sequence ID" value="NZ_FNBJ01000006.1"/>
</dbReference>
<dbReference type="EMBL" id="FNBJ01000006">
    <property type="protein sequence ID" value="SDF09231.1"/>
    <property type="molecule type" value="Genomic_DNA"/>
</dbReference>
<dbReference type="Proteomes" id="UP000295758">
    <property type="component" value="Unassembled WGS sequence"/>
</dbReference>
<evidence type="ECO:0000313" key="13">
    <source>
        <dbReference type="Proteomes" id="UP000198612"/>
    </source>
</evidence>
<reference evidence="13 14" key="1">
    <citation type="submission" date="2016-10" db="EMBL/GenBank/DDBJ databases">
        <authorList>
            <person name="Varghese N."/>
            <person name="Submissions S."/>
        </authorList>
    </citation>
    <scope>NUCLEOTIDE SEQUENCE [LARGE SCALE GENOMIC DNA]</scope>
    <source>
        <strain evidence="9 14">WG2</strain>
        <strain evidence="10 13">WG5</strain>
    </source>
</reference>
<dbReference type="GO" id="GO:0006310">
    <property type="term" value="P:DNA recombination"/>
    <property type="evidence" value="ECO:0007669"/>
    <property type="project" value="UniProtKB-KW"/>
</dbReference>
<dbReference type="InterPro" id="IPR002104">
    <property type="entry name" value="Integrase_catalytic"/>
</dbReference>
<name>A0A4V3GV88_9FIRM</name>
<evidence type="ECO:0000313" key="10">
    <source>
        <dbReference type="EMBL" id="SES82696.1"/>
    </source>
</evidence>
<evidence type="ECO:0000313" key="11">
    <source>
        <dbReference type="EMBL" id="TDS27883.1"/>
    </source>
</evidence>
<comment type="function">
    <text evidence="1">Site-specific tyrosine recombinase, which acts by catalyzing the cutting and rejoining of the recombining DNA molecules.</text>
</comment>
<evidence type="ECO:0000313" key="9">
    <source>
        <dbReference type="EMBL" id="SDF09231.1"/>
    </source>
</evidence>
<dbReference type="InterPro" id="IPR013762">
    <property type="entry name" value="Integrase-like_cat_sf"/>
</dbReference>
<proteinExistence type="inferred from homology"/>
<dbReference type="PROSITE" id="PS51900">
    <property type="entry name" value="CB"/>
    <property type="match status" value="1"/>
</dbReference>
<evidence type="ECO:0000313" key="14">
    <source>
        <dbReference type="Proteomes" id="UP000199519"/>
    </source>
</evidence>
<organism evidence="12 15">
    <name type="scientific">Halanaerobium congolense</name>
    <dbReference type="NCBI Taxonomy" id="54121"/>
    <lineage>
        <taxon>Bacteria</taxon>
        <taxon>Bacillati</taxon>
        <taxon>Bacillota</taxon>
        <taxon>Clostridia</taxon>
        <taxon>Halanaerobiales</taxon>
        <taxon>Halanaerobiaceae</taxon>
        <taxon>Halanaerobium</taxon>
    </lineage>
</organism>
<evidence type="ECO:0000256" key="1">
    <source>
        <dbReference type="ARBA" id="ARBA00003283"/>
    </source>
</evidence>
<dbReference type="Gene3D" id="1.10.443.10">
    <property type="entry name" value="Intergrase catalytic core"/>
    <property type="match status" value="1"/>
</dbReference>
<evidence type="ECO:0000313" key="16">
    <source>
        <dbReference type="Proteomes" id="UP000295758"/>
    </source>
</evidence>
<dbReference type="EMBL" id="SOEF01000071">
    <property type="protein sequence ID" value="TDX35045.1"/>
    <property type="molecule type" value="Genomic_DNA"/>
</dbReference>
<dbReference type="AlphaFoldDB" id="A0A4V3GV88"/>
<evidence type="ECO:0000256" key="3">
    <source>
        <dbReference type="ARBA" id="ARBA00022908"/>
    </source>
</evidence>
<dbReference type="Pfam" id="PF02899">
    <property type="entry name" value="Phage_int_SAM_1"/>
    <property type="match status" value="1"/>
</dbReference>
<evidence type="ECO:0000259" key="8">
    <source>
        <dbReference type="PROSITE" id="PS51900"/>
    </source>
</evidence>
<dbReference type="SUPFAM" id="SSF56349">
    <property type="entry name" value="DNA breaking-rejoining enzymes"/>
    <property type="match status" value="1"/>
</dbReference>
<dbReference type="GeneID" id="57014073"/>
<evidence type="ECO:0000256" key="2">
    <source>
        <dbReference type="ARBA" id="ARBA00008857"/>
    </source>
</evidence>
<evidence type="ECO:0000256" key="6">
    <source>
        <dbReference type="PROSITE-ProRule" id="PRU01248"/>
    </source>
</evidence>
<dbReference type="GO" id="GO:0003677">
    <property type="term" value="F:DNA binding"/>
    <property type="evidence" value="ECO:0007669"/>
    <property type="project" value="UniProtKB-UniRule"/>
</dbReference>
<dbReference type="EMBL" id="SOAA01000024">
    <property type="protein sequence ID" value="TDS27883.1"/>
    <property type="molecule type" value="Genomic_DNA"/>
</dbReference>
<evidence type="ECO:0000256" key="4">
    <source>
        <dbReference type="ARBA" id="ARBA00023125"/>
    </source>
</evidence>
<dbReference type="EMBL" id="FOHG01000007">
    <property type="protein sequence ID" value="SES82696.1"/>
    <property type="molecule type" value="Genomic_DNA"/>
</dbReference>
<keyword evidence="14" id="KW-1185">Reference proteome</keyword>
<dbReference type="Gene3D" id="1.10.150.130">
    <property type="match status" value="1"/>
</dbReference>
<evidence type="ECO:0000259" key="7">
    <source>
        <dbReference type="PROSITE" id="PS51898"/>
    </source>
</evidence>
<dbReference type="CDD" id="cd01182">
    <property type="entry name" value="INT_RitC_C_like"/>
    <property type="match status" value="1"/>
</dbReference>
<feature type="domain" description="Tyr recombinase" evidence="7">
    <location>
        <begin position="120"/>
        <end position="310"/>
    </location>
</feature>
<protein>
    <submittedName>
        <fullName evidence="12">Site-specific recombinase XerD</fullName>
    </submittedName>
</protein>
<dbReference type="Pfam" id="PF00589">
    <property type="entry name" value="Phage_integrase"/>
    <property type="match status" value="1"/>
</dbReference>
<feature type="domain" description="Core-binding (CB)" evidence="8">
    <location>
        <begin position="3"/>
        <end position="96"/>
    </location>
</feature>
<dbReference type="PANTHER" id="PTHR30349">
    <property type="entry name" value="PHAGE INTEGRASE-RELATED"/>
    <property type="match status" value="1"/>
</dbReference>
<dbReference type="PANTHER" id="PTHR30349:SF41">
    <property type="entry name" value="INTEGRASE_RECOMBINASE PROTEIN MJ0367-RELATED"/>
    <property type="match status" value="1"/>
</dbReference>
<dbReference type="Proteomes" id="UP000199519">
    <property type="component" value="Unassembled WGS sequence"/>
</dbReference>
<dbReference type="InterPro" id="IPR004107">
    <property type="entry name" value="Integrase_SAM-like_N"/>
</dbReference>